<evidence type="ECO:0000313" key="5">
    <source>
        <dbReference type="Proteomes" id="UP000199518"/>
    </source>
</evidence>
<organism evidence="4 5">
    <name type="scientific">Planctomicrobium piriforme</name>
    <dbReference type="NCBI Taxonomy" id="1576369"/>
    <lineage>
        <taxon>Bacteria</taxon>
        <taxon>Pseudomonadati</taxon>
        <taxon>Planctomycetota</taxon>
        <taxon>Planctomycetia</taxon>
        <taxon>Planctomycetales</taxon>
        <taxon>Planctomycetaceae</taxon>
        <taxon>Planctomicrobium</taxon>
    </lineage>
</organism>
<name>A0A1I3J016_9PLAN</name>
<keyword evidence="5" id="KW-1185">Reference proteome</keyword>
<evidence type="ECO:0000256" key="1">
    <source>
        <dbReference type="SAM" id="MobiDB-lite"/>
    </source>
</evidence>
<dbReference type="Gene3D" id="2.30.180.10">
    <property type="entry name" value="FAS1 domain"/>
    <property type="match status" value="1"/>
</dbReference>
<feature type="region of interest" description="Disordered" evidence="1">
    <location>
        <begin position="169"/>
        <end position="189"/>
    </location>
</feature>
<protein>
    <submittedName>
        <fullName evidence="4">Uncaracterized surface protein containing fasciclin (FAS1) repeats</fullName>
    </submittedName>
</protein>
<dbReference type="SMART" id="SM00554">
    <property type="entry name" value="FAS1"/>
    <property type="match status" value="1"/>
</dbReference>
<accession>A0A1I3J016</accession>
<dbReference type="InterPro" id="IPR000782">
    <property type="entry name" value="FAS1_domain"/>
</dbReference>
<dbReference type="PROSITE" id="PS50213">
    <property type="entry name" value="FAS1"/>
    <property type="match status" value="1"/>
</dbReference>
<dbReference type="AlphaFoldDB" id="A0A1I3J016"/>
<dbReference type="EMBL" id="FOQD01000010">
    <property type="protein sequence ID" value="SFI53597.1"/>
    <property type="molecule type" value="Genomic_DNA"/>
</dbReference>
<feature type="domain" description="FAS1" evidence="3">
    <location>
        <begin position="30"/>
        <end position="162"/>
    </location>
</feature>
<dbReference type="SUPFAM" id="SSF82153">
    <property type="entry name" value="FAS1 domain"/>
    <property type="match status" value="1"/>
</dbReference>
<dbReference type="GO" id="GO:0005615">
    <property type="term" value="C:extracellular space"/>
    <property type="evidence" value="ECO:0007669"/>
    <property type="project" value="TreeGrafter"/>
</dbReference>
<dbReference type="STRING" id="1576369.SAMN05421753_11015"/>
<sequence>MLLRKFALGLLAVVTLGMSANGLRAAEPATKDIVGVAVEAGSFKTLAAALKAAGLVEALQGPGPFTVFAPTDEAFAALPAGTVENLLKPENKDQLVAILKYHVVAGKKLSKDLVGGQAVPTLQGNAVKVTVVNGEAKVMGAKIVKVDVPASNGVIHVIDKVLIPETKTTSSVEPTHAQPVASTCPSTQHANRMVWTRRAR</sequence>
<feature type="chain" id="PRO_5011504387" evidence="2">
    <location>
        <begin position="26"/>
        <end position="200"/>
    </location>
</feature>
<evidence type="ECO:0000256" key="2">
    <source>
        <dbReference type="SAM" id="SignalP"/>
    </source>
</evidence>
<dbReference type="InterPro" id="IPR050904">
    <property type="entry name" value="Adhesion/Biosynth-related"/>
</dbReference>
<keyword evidence="2" id="KW-0732">Signal</keyword>
<proteinExistence type="predicted"/>
<gene>
    <name evidence="4" type="ORF">SAMN05421753_11015</name>
</gene>
<dbReference type="FunFam" id="2.30.180.10:FF:000019">
    <property type="entry name" value="Cell surface lipoprotein"/>
    <property type="match status" value="1"/>
</dbReference>
<dbReference type="Pfam" id="PF02469">
    <property type="entry name" value="Fasciclin"/>
    <property type="match status" value="1"/>
</dbReference>
<reference evidence="5" key="1">
    <citation type="submission" date="2016-10" db="EMBL/GenBank/DDBJ databases">
        <authorList>
            <person name="Varghese N."/>
            <person name="Submissions S."/>
        </authorList>
    </citation>
    <scope>NUCLEOTIDE SEQUENCE [LARGE SCALE GENOMIC DNA]</scope>
    <source>
        <strain evidence="5">DSM 26348</strain>
    </source>
</reference>
<dbReference type="PANTHER" id="PTHR10900">
    <property type="entry name" value="PERIOSTIN-RELATED"/>
    <property type="match status" value="1"/>
</dbReference>
<feature type="signal peptide" evidence="2">
    <location>
        <begin position="1"/>
        <end position="25"/>
    </location>
</feature>
<dbReference type="InterPro" id="IPR036378">
    <property type="entry name" value="FAS1_dom_sf"/>
</dbReference>
<dbReference type="Proteomes" id="UP000199518">
    <property type="component" value="Unassembled WGS sequence"/>
</dbReference>
<evidence type="ECO:0000313" key="4">
    <source>
        <dbReference type="EMBL" id="SFI53597.1"/>
    </source>
</evidence>
<dbReference type="PANTHER" id="PTHR10900:SF77">
    <property type="entry name" value="FI19380P1"/>
    <property type="match status" value="1"/>
</dbReference>
<feature type="compositionally biased region" description="Polar residues" evidence="1">
    <location>
        <begin position="180"/>
        <end position="189"/>
    </location>
</feature>
<evidence type="ECO:0000259" key="3">
    <source>
        <dbReference type="PROSITE" id="PS50213"/>
    </source>
</evidence>